<evidence type="ECO:0000256" key="2">
    <source>
        <dbReference type="ARBA" id="ARBA00022692"/>
    </source>
</evidence>
<evidence type="ECO:0000256" key="3">
    <source>
        <dbReference type="ARBA" id="ARBA00022989"/>
    </source>
</evidence>
<keyword evidence="4 6" id="KW-0472">Membrane</keyword>
<dbReference type="FunCoup" id="A0A7M7RG79">
    <property type="interactions" value="279"/>
</dbReference>
<dbReference type="EnsemblMetazoa" id="XM_787978">
    <property type="protein sequence ID" value="XP_793071"/>
    <property type="gene ID" value="LOC588285"/>
</dbReference>
<dbReference type="AlphaFoldDB" id="A0A7M7RG79"/>
<dbReference type="GO" id="GO:0016020">
    <property type="term" value="C:membrane"/>
    <property type="evidence" value="ECO:0007669"/>
    <property type="project" value="UniProtKB-SubCell"/>
</dbReference>
<evidence type="ECO:0000256" key="4">
    <source>
        <dbReference type="ARBA" id="ARBA00023136"/>
    </source>
</evidence>
<dbReference type="InterPro" id="IPR026673">
    <property type="entry name" value="SPEC3/Stum"/>
</dbReference>
<feature type="region of interest" description="Disordered" evidence="5">
    <location>
        <begin position="128"/>
        <end position="253"/>
    </location>
</feature>
<dbReference type="KEGG" id="spu:588285"/>
<dbReference type="OMA" id="FIGMSHD"/>
<sequence>MAQQQTTVVLAPTQPTIQTSVVIHKKEGNACRAAIPAMPMVMAVFCLIFNILVPGLGTIIAGFSVFCCGNPGQSGLGNCGTMCLNLFVGLLQLVLTVIFVGWIWSIMWGVAFIGMSHDYSQTNKTTTTLVTTRSPGPQALTVTQTQPQPQSQAYYPQPPLQHGYPNQHQGYAPPPQQGYAPPPQQGYAPPPQQGFAPPPQQGYAPPLQGTAPPMDSNFPPQNYSQQPAYNPYNQPDQQQPPPYTASELPPKKS</sequence>
<feature type="compositionally biased region" description="Pro residues" evidence="5">
    <location>
        <begin position="172"/>
        <end position="200"/>
    </location>
</feature>
<feature type="compositionally biased region" description="Low complexity" evidence="5">
    <location>
        <begin position="219"/>
        <end position="237"/>
    </location>
</feature>
<evidence type="ECO:0000256" key="5">
    <source>
        <dbReference type="SAM" id="MobiDB-lite"/>
    </source>
</evidence>
<organism evidence="7 8">
    <name type="scientific">Strongylocentrotus purpuratus</name>
    <name type="common">Purple sea urchin</name>
    <dbReference type="NCBI Taxonomy" id="7668"/>
    <lineage>
        <taxon>Eukaryota</taxon>
        <taxon>Metazoa</taxon>
        <taxon>Echinodermata</taxon>
        <taxon>Eleutherozoa</taxon>
        <taxon>Echinozoa</taxon>
        <taxon>Echinoidea</taxon>
        <taxon>Euechinoidea</taxon>
        <taxon>Echinacea</taxon>
        <taxon>Camarodonta</taxon>
        <taxon>Echinidea</taxon>
        <taxon>Strongylocentrotidae</taxon>
        <taxon>Strongylocentrotus</taxon>
    </lineage>
</organism>
<dbReference type="GeneID" id="588285"/>
<feature type="transmembrane region" description="Helical" evidence="6">
    <location>
        <begin position="86"/>
        <end position="114"/>
    </location>
</feature>
<evidence type="ECO:0000313" key="7">
    <source>
        <dbReference type="EnsemblMetazoa" id="XP_793071"/>
    </source>
</evidence>
<evidence type="ECO:0008006" key="9">
    <source>
        <dbReference type="Google" id="ProtNLM"/>
    </source>
</evidence>
<dbReference type="RefSeq" id="XP_793071.1">
    <property type="nucleotide sequence ID" value="XM_787978.5"/>
</dbReference>
<keyword evidence="3 6" id="KW-1133">Transmembrane helix</keyword>
<keyword evidence="8" id="KW-1185">Reference proteome</keyword>
<evidence type="ECO:0000313" key="8">
    <source>
        <dbReference type="Proteomes" id="UP000007110"/>
    </source>
</evidence>
<evidence type="ECO:0000256" key="6">
    <source>
        <dbReference type="SAM" id="Phobius"/>
    </source>
</evidence>
<reference evidence="8" key="1">
    <citation type="submission" date="2015-02" db="EMBL/GenBank/DDBJ databases">
        <title>Genome sequencing for Strongylocentrotus purpuratus.</title>
        <authorList>
            <person name="Murali S."/>
            <person name="Liu Y."/>
            <person name="Vee V."/>
            <person name="English A."/>
            <person name="Wang M."/>
            <person name="Skinner E."/>
            <person name="Han Y."/>
            <person name="Muzny D.M."/>
            <person name="Worley K.C."/>
            <person name="Gibbs R.A."/>
        </authorList>
    </citation>
    <scope>NUCLEOTIDE SEQUENCE</scope>
</reference>
<keyword evidence="2 6" id="KW-0812">Transmembrane</keyword>
<feature type="transmembrane region" description="Helical" evidence="6">
    <location>
        <begin position="42"/>
        <end position="66"/>
    </location>
</feature>
<reference evidence="7" key="2">
    <citation type="submission" date="2021-01" db="UniProtKB">
        <authorList>
            <consortium name="EnsemblMetazoa"/>
        </authorList>
    </citation>
    <scope>IDENTIFICATION</scope>
</reference>
<name>A0A7M7RG79_STRPU</name>
<dbReference type="PANTHER" id="PTHR21676:SF6">
    <property type="entry name" value="PROTEIN STUM"/>
    <property type="match status" value="1"/>
</dbReference>
<feature type="compositionally biased region" description="Low complexity" evidence="5">
    <location>
        <begin position="128"/>
        <end position="155"/>
    </location>
</feature>
<dbReference type="PANTHER" id="PTHR21676">
    <property type="entry name" value="PROTEIN STUM"/>
    <property type="match status" value="1"/>
</dbReference>
<dbReference type="OrthoDB" id="361532at2759"/>
<evidence type="ECO:0000256" key="1">
    <source>
        <dbReference type="ARBA" id="ARBA00004141"/>
    </source>
</evidence>
<accession>A0A7M7RG79</accession>
<dbReference type="InParanoid" id="A0A7M7RG79"/>
<comment type="subcellular location">
    <subcellularLocation>
        <location evidence="1">Membrane</location>
        <topology evidence="1">Multi-pass membrane protein</topology>
    </subcellularLocation>
</comment>
<proteinExistence type="predicted"/>
<dbReference type="Proteomes" id="UP000007110">
    <property type="component" value="Unassembled WGS sequence"/>
</dbReference>
<dbReference type="Pfam" id="PF15795">
    <property type="entry name" value="Spec3"/>
    <property type="match status" value="1"/>
</dbReference>
<protein>
    <recommendedName>
        <fullName evidence="9">Protein SPEC3</fullName>
    </recommendedName>
</protein>